<keyword evidence="3" id="KW-0645">Protease</keyword>
<feature type="transmembrane region" description="Helical" evidence="1">
    <location>
        <begin position="5"/>
        <end position="22"/>
    </location>
</feature>
<dbReference type="GO" id="GO:0008237">
    <property type="term" value="F:metallopeptidase activity"/>
    <property type="evidence" value="ECO:0007669"/>
    <property type="project" value="UniProtKB-KW"/>
</dbReference>
<sequence>MKGLYFRIFISLILILLGNKFIIEQEYTYWIERVLYVAVFIIGLGIIIDFQIKKIPEKPKKNINLKIIFLGFFTIASLYVFGQSFVTLKSELFDLEIQSKGTIEFHFVLTLLLWSSLEELYTRRIIAQTVSQKYSFIMGIFVSSLVFSLLHFFTDSGLFYTFLGGIIFSMLYLKTGSFILVIVLHLFHNLLVAFNSDYFIIKMLQMEIKTILSIVIASIFCYIFSLIIINKNYKYISS</sequence>
<dbReference type="EMBL" id="CP096205">
    <property type="protein sequence ID" value="UPQ79469.1"/>
    <property type="molecule type" value="Genomic_DNA"/>
</dbReference>
<keyword evidence="4" id="KW-1185">Reference proteome</keyword>
<dbReference type="RefSeq" id="WP_248434621.1">
    <property type="nucleotide sequence ID" value="NZ_CP096205.1"/>
</dbReference>
<reference evidence="3" key="1">
    <citation type="submission" date="2022-04" db="EMBL/GenBank/DDBJ databases">
        <title>Consumption of N2O by Flavobacterium azooxidireducens sp. nov. isolated from Decomposing Leaf Litter of Phragmites australis (Cav.).</title>
        <authorList>
            <person name="Behrendt U."/>
            <person name="Spanner T."/>
            <person name="Augustin J."/>
            <person name="Horn M.A."/>
            <person name="Kolb S."/>
            <person name="Ulrich A."/>
        </authorList>
    </citation>
    <scope>NUCLEOTIDE SEQUENCE</scope>
    <source>
        <strain evidence="3">IGB 4-14</strain>
    </source>
</reference>
<dbReference type="Pfam" id="PF02517">
    <property type="entry name" value="Rce1-like"/>
    <property type="match status" value="1"/>
</dbReference>
<feature type="transmembrane region" description="Helical" evidence="1">
    <location>
        <begin position="134"/>
        <end position="153"/>
    </location>
</feature>
<evidence type="ECO:0000259" key="2">
    <source>
        <dbReference type="Pfam" id="PF02517"/>
    </source>
</evidence>
<feature type="domain" description="CAAX prenyl protease 2/Lysostaphin resistance protein A-like" evidence="2">
    <location>
        <begin position="106"/>
        <end position="191"/>
    </location>
</feature>
<feature type="transmembrane region" description="Helical" evidence="1">
    <location>
        <begin position="64"/>
        <end position="85"/>
    </location>
</feature>
<name>A0ABY4KFY0_9FLAO</name>
<evidence type="ECO:0000256" key="1">
    <source>
        <dbReference type="SAM" id="Phobius"/>
    </source>
</evidence>
<protein>
    <submittedName>
        <fullName evidence="3">CPBP family intramembrane metalloprotease</fullName>
    </submittedName>
</protein>
<dbReference type="PANTHER" id="PTHR36435:SF1">
    <property type="entry name" value="CAAX AMINO TERMINAL PROTEASE FAMILY PROTEIN"/>
    <property type="match status" value="1"/>
</dbReference>
<keyword evidence="3" id="KW-0378">Hydrolase</keyword>
<dbReference type="InterPro" id="IPR003675">
    <property type="entry name" value="Rce1/LyrA-like_dom"/>
</dbReference>
<dbReference type="Proteomes" id="UP000830583">
    <property type="component" value="Chromosome"/>
</dbReference>
<evidence type="ECO:0000313" key="4">
    <source>
        <dbReference type="Proteomes" id="UP000830583"/>
    </source>
</evidence>
<dbReference type="InterPro" id="IPR052710">
    <property type="entry name" value="CAAX_protease"/>
</dbReference>
<keyword evidence="1" id="KW-0812">Transmembrane</keyword>
<feature type="transmembrane region" description="Helical" evidence="1">
    <location>
        <begin position="208"/>
        <end position="229"/>
    </location>
</feature>
<gene>
    <name evidence="3" type="ORF">M0M57_01205</name>
</gene>
<keyword evidence="1" id="KW-1133">Transmembrane helix</keyword>
<organism evidence="3 4">
    <name type="scientific">Flavobacterium azooxidireducens</name>
    <dbReference type="NCBI Taxonomy" id="1871076"/>
    <lineage>
        <taxon>Bacteria</taxon>
        <taxon>Pseudomonadati</taxon>
        <taxon>Bacteroidota</taxon>
        <taxon>Flavobacteriia</taxon>
        <taxon>Flavobacteriales</taxon>
        <taxon>Flavobacteriaceae</taxon>
        <taxon>Flavobacterium</taxon>
    </lineage>
</organism>
<proteinExistence type="predicted"/>
<evidence type="ECO:0000313" key="3">
    <source>
        <dbReference type="EMBL" id="UPQ79469.1"/>
    </source>
</evidence>
<keyword evidence="1" id="KW-0472">Membrane</keyword>
<accession>A0ABY4KFY0</accession>
<keyword evidence="3" id="KW-0482">Metalloprotease</keyword>
<feature type="transmembrane region" description="Helical" evidence="1">
    <location>
        <begin position="159"/>
        <end position="187"/>
    </location>
</feature>
<dbReference type="PANTHER" id="PTHR36435">
    <property type="entry name" value="SLR1288 PROTEIN"/>
    <property type="match status" value="1"/>
</dbReference>
<feature type="transmembrane region" description="Helical" evidence="1">
    <location>
        <begin position="34"/>
        <end position="52"/>
    </location>
</feature>